<dbReference type="OrthoDB" id="9796051at2"/>
<evidence type="ECO:0000256" key="1">
    <source>
        <dbReference type="SAM" id="MobiDB-lite"/>
    </source>
</evidence>
<feature type="signal peptide" evidence="2">
    <location>
        <begin position="1"/>
        <end position="29"/>
    </location>
</feature>
<evidence type="ECO:0000313" key="4">
    <source>
        <dbReference type="Proteomes" id="UP000195807"/>
    </source>
</evidence>
<dbReference type="Pfam" id="PF06577">
    <property type="entry name" value="EipA"/>
    <property type="match status" value="1"/>
</dbReference>
<evidence type="ECO:0000313" key="3">
    <source>
        <dbReference type="EMBL" id="ARU15376.1"/>
    </source>
</evidence>
<protein>
    <recommendedName>
        <fullName evidence="5">DUF1134 domain-containing protein</fullName>
    </recommendedName>
</protein>
<dbReference type="AlphaFoldDB" id="A0A1Z1F9H3"/>
<name>A0A1Z1F9H3_9SPHN</name>
<feature type="chain" id="PRO_5011768719" description="DUF1134 domain-containing protein" evidence="2">
    <location>
        <begin position="30"/>
        <end position="295"/>
    </location>
</feature>
<dbReference type="Proteomes" id="UP000195807">
    <property type="component" value="Chromosome"/>
</dbReference>
<organism evidence="3 4">
    <name type="scientific">Croceicoccus marinus</name>
    <dbReference type="NCBI Taxonomy" id="450378"/>
    <lineage>
        <taxon>Bacteria</taxon>
        <taxon>Pseudomonadati</taxon>
        <taxon>Pseudomonadota</taxon>
        <taxon>Alphaproteobacteria</taxon>
        <taxon>Sphingomonadales</taxon>
        <taxon>Erythrobacteraceae</taxon>
        <taxon>Croceicoccus</taxon>
    </lineage>
</organism>
<proteinExistence type="predicted"/>
<dbReference type="KEGG" id="cman:A9D14_03255"/>
<evidence type="ECO:0008006" key="5">
    <source>
        <dbReference type="Google" id="ProtNLM"/>
    </source>
</evidence>
<dbReference type="InterPro" id="IPR008325">
    <property type="entry name" value="EipA-like"/>
</dbReference>
<accession>A0A1Z1F9H3</accession>
<dbReference type="STRING" id="450378.GCA_001661675_00650"/>
<dbReference type="EMBL" id="CP019602">
    <property type="protein sequence ID" value="ARU15376.1"/>
    <property type="molecule type" value="Genomic_DNA"/>
</dbReference>
<feature type="compositionally biased region" description="Pro residues" evidence="1">
    <location>
        <begin position="77"/>
        <end position="102"/>
    </location>
</feature>
<keyword evidence="2" id="KW-0732">Signal</keyword>
<keyword evidence="4" id="KW-1185">Reference proteome</keyword>
<gene>
    <name evidence="3" type="ORF">A9D14_03255</name>
</gene>
<feature type="region of interest" description="Disordered" evidence="1">
    <location>
        <begin position="51"/>
        <end position="116"/>
    </location>
</feature>
<reference evidence="3 4" key="1">
    <citation type="submission" date="2017-01" db="EMBL/GenBank/DDBJ databases">
        <title>Complete genome sequence of esterase-producing bacterium Croceicoccus marinus E4A9.</title>
        <authorList>
            <person name="Wu Y.-H."/>
            <person name="Cheng H."/>
            <person name="Xu L."/>
            <person name="Huo Y.-Y."/>
            <person name="Wang C.-S."/>
            <person name="Xu X.-W."/>
        </authorList>
    </citation>
    <scope>NUCLEOTIDE SEQUENCE [LARGE SCALE GENOMIC DNA]</scope>
    <source>
        <strain evidence="3 4">E4A9</strain>
    </source>
</reference>
<dbReference type="RefSeq" id="WP_066842909.1">
    <property type="nucleotide sequence ID" value="NZ_CP019602.1"/>
</dbReference>
<sequence length="295" mass="30479">MNLRSSFARRASALLALGLGLGSVQPALAQIQTIDPNEIYNAGASQSGGAIDGDLNGELPPVSGSAMGGDPYAAQPTPAPAPAPAPAPTPAPAQDPYTPPPSQVVTPGDPYSAPVEGAATDVFPAEQAAKQAPASTTYQEDDLMGAAEGVFGQGAEGLAGLIEKILKDQGEPNAYIVGREAGGAFIAGIRYGSGTMYHKVEGKRPVYWTGPSIGFDFGANAASTFVLVYNLWDSEELFERYPAGEGAAYVVGGLNASYMRKGDVVLIPIRLGAGARLGINAGYMKFSKKQDWLPF</sequence>
<evidence type="ECO:0000256" key="2">
    <source>
        <dbReference type="SAM" id="SignalP"/>
    </source>
</evidence>